<dbReference type="PATRIC" id="fig|216946.3.peg.165"/>
<dbReference type="KEGG" id="stur:STURON_00167"/>
<keyword evidence="3" id="KW-1185">Reference proteome</keyword>
<dbReference type="EMBL" id="CP012328">
    <property type="protein sequence ID" value="AKU79413.1"/>
    <property type="molecule type" value="Genomic_DNA"/>
</dbReference>
<proteinExistence type="predicted"/>
<dbReference type="PANTHER" id="PTHR30050">
    <property type="entry name" value="CHROMOSOMAL REPLICATION INITIATOR PROTEIN DNAA"/>
    <property type="match status" value="1"/>
</dbReference>
<reference evidence="2 3" key="1">
    <citation type="journal article" date="2015" name="Genome Announc.">
        <title>Complete Genome Sequence of Spiroplasma turonicum Strain Tab4cT, a Parasite of a Horse Fly, Haematopota sp. (Diptera: Tabanidae).</title>
        <authorList>
            <person name="Davis R.E."/>
            <person name="Shao J."/>
            <person name="Zhao Y."/>
            <person name="Gasparich G.E."/>
            <person name="Gaynor B.J."/>
            <person name="Donofrio N."/>
        </authorList>
    </citation>
    <scope>NUCLEOTIDE SEQUENCE [LARGE SCALE GENOMIC DNA]</scope>
    <source>
        <strain evidence="2 3">Tab4c</strain>
    </source>
</reference>
<dbReference type="Proteomes" id="UP000067243">
    <property type="component" value="Chromosome"/>
</dbReference>
<organism evidence="2 3">
    <name type="scientific">Spiroplasma turonicum</name>
    <dbReference type="NCBI Taxonomy" id="216946"/>
    <lineage>
        <taxon>Bacteria</taxon>
        <taxon>Bacillati</taxon>
        <taxon>Mycoplasmatota</taxon>
        <taxon>Mollicutes</taxon>
        <taxon>Entomoplasmatales</taxon>
        <taxon>Spiroplasmataceae</taxon>
        <taxon>Spiroplasma</taxon>
    </lineage>
</organism>
<evidence type="ECO:0000259" key="1">
    <source>
        <dbReference type="Pfam" id="PF00308"/>
    </source>
</evidence>
<accession>A0A0K1P554</accession>
<gene>
    <name evidence="2" type="primary">dnaI</name>
    <name evidence="2" type="ORF">STURON_00167</name>
</gene>
<name>A0A0K1P554_9MOLU</name>
<evidence type="ECO:0000313" key="2">
    <source>
        <dbReference type="EMBL" id="AKU79413.1"/>
    </source>
</evidence>
<dbReference type="InterPro" id="IPR027417">
    <property type="entry name" value="P-loop_NTPase"/>
</dbReference>
<dbReference type="Gene3D" id="3.40.50.300">
    <property type="entry name" value="P-loop containing nucleotide triphosphate hydrolases"/>
    <property type="match status" value="1"/>
</dbReference>
<protein>
    <submittedName>
        <fullName evidence="2">Primosomal protein DnaI</fullName>
    </submittedName>
</protein>
<dbReference type="GO" id="GO:0006260">
    <property type="term" value="P:DNA replication"/>
    <property type="evidence" value="ECO:0007669"/>
    <property type="project" value="TreeGrafter"/>
</dbReference>
<evidence type="ECO:0000313" key="3">
    <source>
        <dbReference type="Proteomes" id="UP000067243"/>
    </source>
</evidence>
<dbReference type="AlphaFoldDB" id="A0A0K1P554"/>
<dbReference type="CDD" id="cd00009">
    <property type="entry name" value="AAA"/>
    <property type="match status" value="1"/>
</dbReference>
<dbReference type="SUPFAM" id="SSF52540">
    <property type="entry name" value="P-loop containing nucleoside triphosphate hydrolases"/>
    <property type="match status" value="1"/>
</dbReference>
<dbReference type="OrthoDB" id="61127at2"/>
<dbReference type="InterPro" id="IPR013317">
    <property type="entry name" value="DnaA_dom"/>
</dbReference>
<sequence>MDSDLLFKFKNDSQICKFINKFKISDEILIKNSNILETFLNEFTICKSNEPLSKCKQIMKGIQQKLSYKNKLFYITSENCNHWKYEHKYYNMDKNIIYCDYDKSEIRSTLQEFVANNDNYKMDPSLKNFLNEFAKVKNNKDFKGFYLYGNPGIGKTYILKLVANTHAMWNEKVIFVSVNKLIKSIKDSFNNNEDNFNNYFFDNCCDVEVLILDDIGGEMVSDWSRDEILFGLLNYRMEKKLKTYFSSNFSIIDLENNYINNKNKNNGQLIFDKVKTKRFTERIKALAYFINLRGENKRY</sequence>
<dbReference type="Pfam" id="PF00308">
    <property type="entry name" value="Bac_DnaA"/>
    <property type="match status" value="1"/>
</dbReference>
<dbReference type="PANTHER" id="PTHR30050:SF8">
    <property type="entry name" value="PRIMOSOMAL PROTEIN DNAI"/>
    <property type="match status" value="1"/>
</dbReference>
<dbReference type="RefSeq" id="WP_075048019.1">
    <property type="nucleotide sequence ID" value="NZ_CP012328.1"/>
</dbReference>
<dbReference type="STRING" id="216946.STURO_v1c01650"/>
<feature type="domain" description="Chromosomal replication initiator protein DnaA ATPAse" evidence="1">
    <location>
        <begin position="134"/>
        <end position="249"/>
    </location>
</feature>